<organism evidence="10 11">
    <name type="scientific">Calicophoron daubneyi</name>
    <name type="common">Rumen fluke</name>
    <name type="synonym">Paramphistomum daubneyi</name>
    <dbReference type="NCBI Taxonomy" id="300641"/>
    <lineage>
        <taxon>Eukaryota</taxon>
        <taxon>Metazoa</taxon>
        <taxon>Spiralia</taxon>
        <taxon>Lophotrochozoa</taxon>
        <taxon>Platyhelminthes</taxon>
        <taxon>Trematoda</taxon>
        <taxon>Digenea</taxon>
        <taxon>Plagiorchiida</taxon>
        <taxon>Pronocephalata</taxon>
        <taxon>Paramphistomoidea</taxon>
        <taxon>Paramphistomidae</taxon>
        <taxon>Calicophoron</taxon>
    </lineage>
</organism>
<dbReference type="GO" id="GO:0000981">
    <property type="term" value="F:DNA-binding transcription factor activity, RNA polymerase II-specific"/>
    <property type="evidence" value="ECO:0007669"/>
    <property type="project" value="TreeGrafter"/>
</dbReference>
<sequence>MSVKFGIHNILTYPEFGFNHSEEVDEDKPKDLSLSSAESLPYTSTSGNKTRSQSLECCYLPHTSKTHLPPDSQEGFLNKNTNFGISLLDALRRKAQFITNPSYNPISNFPHVPTPEPTWTTRSPELLPEPHSSLESAQPTIPVWPKLPMCSEDITSHLTTNQNSPVDPIKFGRLGSVEFVNNGAGIKNPLACESKMEGELLSRLYGQRLDTNEYLCKACGKRFPLLRLLTRHVKCHSHMRRYLCKYCLKGFNDTFDLKRHTRTHTGVRPYKCGDCGKAFTQRCSLESHARKVHGRPLYYAFKERRTKLYICEECGFNTQNLEAFNLHPHTVRANLKEARKQLTRIQEGRVQSPFPSFSNRTDSDRSPDCKTTLSLFPDLV</sequence>
<dbReference type="GO" id="GO:0000978">
    <property type="term" value="F:RNA polymerase II cis-regulatory region sequence-specific DNA binding"/>
    <property type="evidence" value="ECO:0007669"/>
    <property type="project" value="TreeGrafter"/>
</dbReference>
<keyword evidence="6" id="KW-0539">Nucleus</keyword>
<dbReference type="SMART" id="SM00355">
    <property type="entry name" value="ZnF_C2H2"/>
    <property type="match status" value="3"/>
</dbReference>
<keyword evidence="5" id="KW-0862">Zinc</keyword>
<dbReference type="InterPro" id="IPR036236">
    <property type="entry name" value="Znf_C2H2_sf"/>
</dbReference>
<evidence type="ECO:0000256" key="5">
    <source>
        <dbReference type="ARBA" id="ARBA00022833"/>
    </source>
</evidence>
<evidence type="ECO:0000256" key="4">
    <source>
        <dbReference type="ARBA" id="ARBA00022771"/>
    </source>
</evidence>
<dbReference type="GO" id="GO:0005634">
    <property type="term" value="C:nucleus"/>
    <property type="evidence" value="ECO:0007669"/>
    <property type="project" value="UniProtKB-SubCell"/>
</dbReference>
<dbReference type="PROSITE" id="PS00028">
    <property type="entry name" value="ZINC_FINGER_C2H2_1"/>
    <property type="match status" value="2"/>
</dbReference>
<dbReference type="Pfam" id="PF00096">
    <property type="entry name" value="zf-C2H2"/>
    <property type="match status" value="2"/>
</dbReference>
<gene>
    <name evidence="10" type="ORF">CDAUBV1_LOCUS10287</name>
</gene>
<evidence type="ECO:0000256" key="7">
    <source>
        <dbReference type="PROSITE-ProRule" id="PRU00042"/>
    </source>
</evidence>
<accession>A0AAV2TJ73</accession>
<dbReference type="AlphaFoldDB" id="A0AAV2TJ73"/>
<evidence type="ECO:0000256" key="3">
    <source>
        <dbReference type="ARBA" id="ARBA00022737"/>
    </source>
</evidence>
<reference evidence="10" key="1">
    <citation type="submission" date="2024-06" db="EMBL/GenBank/DDBJ databases">
        <authorList>
            <person name="Liu X."/>
            <person name="Lenzi L."/>
            <person name="Haldenby T S."/>
            <person name="Uol C."/>
        </authorList>
    </citation>
    <scope>NUCLEOTIDE SEQUENCE</scope>
</reference>
<evidence type="ECO:0000313" key="11">
    <source>
        <dbReference type="Proteomes" id="UP001497525"/>
    </source>
</evidence>
<dbReference type="PANTHER" id="PTHR10032">
    <property type="entry name" value="ZINC FINGER PROTEIN WITH KRAB AND SCAN DOMAINS"/>
    <property type="match status" value="1"/>
</dbReference>
<keyword evidence="4 7" id="KW-0863">Zinc-finger</keyword>
<proteinExistence type="predicted"/>
<feature type="region of interest" description="Disordered" evidence="8">
    <location>
        <begin position="116"/>
        <end position="137"/>
    </location>
</feature>
<feature type="domain" description="C2H2-type" evidence="9">
    <location>
        <begin position="270"/>
        <end position="293"/>
    </location>
</feature>
<dbReference type="PROSITE" id="PS50157">
    <property type="entry name" value="ZINC_FINGER_C2H2_2"/>
    <property type="match status" value="3"/>
</dbReference>
<dbReference type="EMBL" id="CAXLJL010000290">
    <property type="protein sequence ID" value="CAL5136214.1"/>
    <property type="molecule type" value="Genomic_DNA"/>
</dbReference>
<dbReference type="InterPro" id="IPR013087">
    <property type="entry name" value="Znf_C2H2_type"/>
</dbReference>
<evidence type="ECO:0000256" key="1">
    <source>
        <dbReference type="ARBA" id="ARBA00004123"/>
    </source>
</evidence>
<comment type="caution">
    <text evidence="10">The sequence shown here is derived from an EMBL/GenBank/DDBJ whole genome shotgun (WGS) entry which is preliminary data.</text>
</comment>
<feature type="region of interest" description="Disordered" evidence="8">
    <location>
        <begin position="349"/>
        <end position="368"/>
    </location>
</feature>
<dbReference type="Proteomes" id="UP001497525">
    <property type="component" value="Unassembled WGS sequence"/>
</dbReference>
<dbReference type="PANTHER" id="PTHR10032:SF271">
    <property type="entry name" value="RH12261P-RELATED"/>
    <property type="match status" value="1"/>
</dbReference>
<evidence type="ECO:0000256" key="2">
    <source>
        <dbReference type="ARBA" id="ARBA00022723"/>
    </source>
</evidence>
<feature type="domain" description="C2H2-type" evidence="9">
    <location>
        <begin position="214"/>
        <end position="241"/>
    </location>
</feature>
<comment type="subcellular location">
    <subcellularLocation>
        <location evidence="1">Nucleus</location>
    </subcellularLocation>
</comment>
<keyword evidence="2" id="KW-0479">Metal-binding</keyword>
<keyword evidence="3" id="KW-0677">Repeat</keyword>
<dbReference type="FunFam" id="3.30.160.60:FF:000452">
    <property type="entry name" value="Transcription factor Ovo-like 2"/>
    <property type="match status" value="1"/>
</dbReference>
<dbReference type="SUPFAM" id="SSF57667">
    <property type="entry name" value="beta-beta-alpha zinc fingers"/>
    <property type="match status" value="2"/>
</dbReference>
<evidence type="ECO:0000313" key="10">
    <source>
        <dbReference type="EMBL" id="CAL5136214.1"/>
    </source>
</evidence>
<dbReference type="InterPro" id="IPR027756">
    <property type="entry name" value="Ovo-like"/>
</dbReference>
<dbReference type="GO" id="GO:0008270">
    <property type="term" value="F:zinc ion binding"/>
    <property type="evidence" value="ECO:0007669"/>
    <property type="project" value="UniProtKB-KW"/>
</dbReference>
<feature type="domain" description="C2H2-type" evidence="9">
    <location>
        <begin position="242"/>
        <end position="269"/>
    </location>
</feature>
<protein>
    <recommendedName>
        <fullName evidence="9">C2H2-type domain-containing protein</fullName>
    </recommendedName>
</protein>
<dbReference type="Gene3D" id="3.30.160.60">
    <property type="entry name" value="Classic Zinc Finger"/>
    <property type="match status" value="2"/>
</dbReference>
<dbReference type="GO" id="GO:0009913">
    <property type="term" value="P:epidermal cell differentiation"/>
    <property type="evidence" value="ECO:0007669"/>
    <property type="project" value="TreeGrafter"/>
</dbReference>
<evidence type="ECO:0000256" key="8">
    <source>
        <dbReference type="SAM" id="MobiDB-lite"/>
    </source>
</evidence>
<dbReference type="FunFam" id="3.30.160.60:FF:000112">
    <property type="entry name" value="Mds1 and evi1 complex locus protein"/>
    <property type="match status" value="1"/>
</dbReference>
<name>A0AAV2TJ73_CALDB</name>
<evidence type="ECO:0000259" key="9">
    <source>
        <dbReference type="PROSITE" id="PS50157"/>
    </source>
</evidence>
<evidence type="ECO:0000256" key="6">
    <source>
        <dbReference type="ARBA" id="ARBA00023242"/>
    </source>
</evidence>
<feature type="region of interest" description="Disordered" evidence="8">
    <location>
        <begin position="22"/>
        <end position="50"/>
    </location>
</feature>
<feature type="compositionally biased region" description="Polar residues" evidence="8">
    <location>
        <begin position="33"/>
        <end position="50"/>
    </location>
</feature>